<dbReference type="EMBL" id="CP000089">
    <property type="protein sequence ID" value="AAZ46905.1"/>
    <property type="molecule type" value="Genomic_DNA"/>
</dbReference>
<evidence type="ECO:0000313" key="1">
    <source>
        <dbReference type="EMBL" id="AAZ46905.1"/>
    </source>
</evidence>
<evidence type="ECO:0008006" key="2">
    <source>
        <dbReference type="Google" id="ProtNLM"/>
    </source>
</evidence>
<dbReference type="STRING" id="159087.Daro_2166"/>
<organism evidence="1">
    <name type="scientific">Dechloromonas aromatica (strain RCB)</name>
    <dbReference type="NCBI Taxonomy" id="159087"/>
    <lineage>
        <taxon>Bacteria</taxon>
        <taxon>Pseudomonadati</taxon>
        <taxon>Pseudomonadota</taxon>
        <taxon>Betaproteobacteria</taxon>
        <taxon>Rhodocyclales</taxon>
        <taxon>Azonexaceae</taxon>
        <taxon>Dechloromonas</taxon>
    </lineage>
</organism>
<reference evidence="1" key="1">
    <citation type="submission" date="2005-08" db="EMBL/GenBank/DDBJ databases">
        <title>Complete sequence of Dechloromonas aromatica RCB.</title>
        <authorList>
            <person name="Salinero K.K."/>
            <person name="Copeland A."/>
            <person name="Lucas S."/>
            <person name="Lapidus A."/>
            <person name="Barry K."/>
            <person name="Detter J.C."/>
            <person name="Glavina T."/>
            <person name="Hammon N."/>
            <person name="Israni S."/>
            <person name="Pitluck S."/>
            <person name="Di Bartolo G."/>
            <person name="Trong S."/>
            <person name="Schmutz J."/>
            <person name="Larimer F."/>
            <person name="Land M."/>
            <person name="Ivanova N."/>
            <person name="Richardson P."/>
        </authorList>
    </citation>
    <scope>NUCLEOTIDE SEQUENCE</scope>
    <source>
        <strain evidence="1">RCB</strain>
    </source>
</reference>
<dbReference type="AlphaFoldDB" id="Q47E26"/>
<sequence>MEIRRFFASVNGGGRSGLFDKAVFYGVVVALCLAGCQAREPATVGLSGIVYNYSQDALIAVYIDGKDIGSMDDVKPGEVTSGGTICCFKLPANATEVEVEVKLPKGQGYKTIAKIEKWWPDLAHYGVVHILPGRKVVMQVTPSAPSPRKDLLEAQQRALGMEVKTLFKIWDGGPIERIDGKGK</sequence>
<gene>
    <name evidence="1" type="ordered locus">Daro_2166</name>
</gene>
<proteinExistence type="predicted"/>
<accession>Q47E26</accession>
<dbReference type="KEGG" id="dar:Daro_2166"/>
<protein>
    <recommendedName>
        <fullName evidence="2">DUF3304 domain-containing protein</fullName>
    </recommendedName>
</protein>
<dbReference type="HOGENOM" id="CLU_1472888_0_0_4"/>
<dbReference type="OrthoDB" id="9181774at2"/>
<name>Q47E26_DECAR</name>